<evidence type="ECO:0000259" key="3">
    <source>
        <dbReference type="PROSITE" id="PS50157"/>
    </source>
</evidence>
<dbReference type="Proteomes" id="UP000184330">
    <property type="component" value="Unassembled WGS sequence"/>
</dbReference>
<dbReference type="InterPro" id="IPR013087">
    <property type="entry name" value="Znf_C2H2_type"/>
</dbReference>
<evidence type="ECO:0000313" key="5">
    <source>
        <dbReference type="Proteomes" id="UP000184330"/>
    </source>
</evidence>
<keyword evidence="1" id="KW-0479">Metal-binding</keyword>
<accession>A0A1L7XE65</accession>
<name>A0A1L7XE65_9HELO</name>
<keyword evidence="1" id="KW-0863">Zinc-finger</keyword>
<dbReference type="OrthoDB" id="3847937at2759"/>
<protein>
    <recommendedName>
        <fullName evidence="3">C2H2-type domain-containing protein</fullName>
    </recommendedName>
</protein>
<reference evidence="4 5" key="1">
    <citation type="submission" date="2016-03" db="EMBL/GenBank/DDBJ databases">
        <authorList>
            <person name="Ploux O."/>
        </authorList>
    </citation>
    <scope>NUCLEOTIDE SEQUENCE [LARGE SCALE GENOMIC DNA]</scope>
    <source>
        <strain evidence="4 5">UAMH 11012</strain>
    </source>
</reference>
<proteinExistence type="predicted"/>
<feature type="domain" description="C2H2-type" evidence="3">
    <location>
        <begin position="319"/>
        <end position="352"/>
    </location>
</feature>
<keyword evidence="1" id="KW-0862">Zinc</keyword>
<sequence length="471" mass="53323">MAKTHRSRLFSPCARICDIGLIDRHSSLVANLPDANLFYHRTNETGRLMKLMNSFNTETISKTYLGLPELLQLIKFDLGYPEYTSFSSWRRKFGTNLKRQLGVDKARLVMGHHSLSKVYEEYFYQSLFDLQLAAMLVHGVAVDKRVAESHASVAIQRAPLARQCHVREKVFDKIVEENEEVQTGSKICISNSAGGERELREAFLTLEEAQSRIAELKAPGKLARMSEPEQDFRDVEDEIAGLDSPVGDAVVEVKWTTNERSEHRHYCNLYGLCGEEKAKVYKDSYTLKSHLSEPSWRTGYGELVAKSEYLASQKADKRFVCSFGCGKDFHTVGRLRDHIRFDSPSLFNHERDVLKTNAGWYEDVFFPKSMVDGSLLNKNKPKRNRGANETDPTIFDRPLKSPKDSTMKQVEEYVNPLLAGKEHLFVAAGEESSLAAEVEGRADEFDMSGLTTAFLQFGRSEDWESASEDGS</sequence>
<dbReference type="GO" id="GO:0008270">
    <property type="term" value="F:zinc ion binding"/>
    <property type="evidence" value="ECO:0007669"/>
    <property type="project" value="UniProtKB-KW"/>
</dbReference>
<evidence type="ECO:0000313" key="4">
    <source>
        <dbReference type="EMBL" id="CZR63313.1"/>
    </source>
</evidence>
<keyword evidence="5" id="KW-1185">Reference proteome</keyword>
<dbReference type="AlphaFoldDB" id="A0A1L7XE65"/>
<evidence type="ECO:0000256" key="1">
    <source>
        <dbReference type="PROSITE-ProRule" id="PRU00042"/>
    </source>
</evidence>
<dbReference type="PROSITE" id="PS50157">
    <property type="entry name" value="ZINC_FINGER_C2H2_2"/>
    <property type="match status" value="1"/>
</dbReference>
<feature type="region of interest" description="Disordered" evidence="2">
    <location>
        <begin position="376"/>
        <end position="402"/>
    </location>
</feature>
<organism evidence="4 5">
    <name type="scientific">Phialocephala subalpina</name>
    <dbReference type="NCBI Taxonomy" id="576137"/>
    <lineage>
        <taxon>Eukaryota</taxon>
        <taxon>Fungi</taxon>
        <taxon>Dikarya</taxon>
        <taxon>Ascomycota</taxon>
        <taxon>Pezizomycotina</taxon>
        <taxon>Leotiomycetes</taxon>
        <taxon>Helotiales</taxon>
        <taxon>Mollisiaceae</taxon>
        <taxon>Phialocephala</taxon>
        <taxon>Phialocephala fortinii species complex</taxon>
    </lineage>
</organism>
<evidence type="ECO:0000256" key="2">
    <source>
        <dbReference type="SAM" id="MobiDB-lite"/>
    </source>
</evidence>
<gene>
    <name evidence="4" type="ORF">PAC_13210</name>
</gene>
<dbReference type="EMBL" id="FJOG01000023">
    <property type="protein sequence ID" value="CZR63313.1"/>
    <property type="molecule type" value="Genomic_DNA"/>
</dbReference>